<keyword evidence="1" id="KW-1133">Transmembrane helix</keyword>
<protein>
    <recommendedName>
        <fullName evidence="4">DUF3021 domain-containing protein</fullName>
    </recommendedName>
</protein>
<feature type="transmembrane region" description="Helical" evidence="1">
    <location>
        <begin position="97"/>
        <end position="116"/>
    </location>
</feature>
<feature type="transmembrane region" description="Helical" evidence="1">
    <location>
        <begin position="34"/>
        <end position="54"/>
    </location>
</feature>
<evidence type="ECO:0000313" key="2">
    <source>
        <dbReference type="EMBL" id="PXY86135.1"/>
    </source>
</evidence>
<evidence type="ECO:0008006" key="4">
    <source>
        <dbReference type="Google" id="ProtNLM"/>
    </source>
</evidence>
<comment type="caution">
    <text evidence="2">The sequence shown here is derived from an EMBL/GenBank/DDBJ whole genome shotgun (WGS) entry which is preliminary data.</text>
</comment>
<name>A0ABX5N7Z2_9LACO</name>
<evidence type="ECO:0000313" key="3">
    <source>
        <dbReference type="Proteomes" id="UP000247698"/>
    </source>
</evidence>
<sequence length="129" mass="15059">MGNEMKMKLARVALLWLCIIEMEAFFSNKPNYNLIWSISAFIITIIATACFEVKEETFTKQVENDLFYFMALQGAPISFETLYLLNMTDEQEDHPLLILLIIVLNLICVILFDYLINRAKFYQAESKNE</sequence>
<accession>A0ABX5N7Z2</accession>
<proteinExistence type="predicted"/>
<keyword evidence="3" id="KW-1185">Reference proteome</keyword>
<evidence type="ECO:0000256" key="1">
    <source>
        <dbReference type="SAM" id="Phobius"/>
    </source>
</evidence>
<feature type="transmembrane region" description="Helical" evidence="1">
    <location>
        <begin position="66"/>
        <end position="85"/>
    </location>
</feature>
<dbReference type="Proteomes" id="UP000247698">
    <property type="component" value="Unassembled WGS sequence"/>
</dbReference>
<keyword evidence="1" id="KW-0812">Transmembrane</keyword>
<keyword evidence="1" id="KW-0472">Membrane</keyword>
<gene>
    <name evidence="2" type="ORF">DK873_00880</name>
</gene>
<reference evidence="2 3" key="1">
    <citation type="submission" date="2018-05" db="EMBL/GenBank/DDBJ databases">
        <title>Reference genomes for bee gut microbiota database.</title>
        <authorList>
            <person name="Ellegaard K.M."/>
        </authorList>
    </citation>
    <scope>NUCLEOTIDE SEQUENCE [LARGE SCALE GENOMIC DNA]</scope>
    <source>
        <strain evidence="2 3">ESL0184</strain>
    </source>
</reference>
<organism evidence="2 3">
    <name type="scientific">Lactobacillus melliventris</name>
    <dbReference type="NCBI Taxonomy" id="1218507"/>
    <lineage>
        <taxon>Bacteria</taxon>
        <taxon>Bacillati</taxon>
        <taxon>Bacillota</taxon>
        <taxon>Bacilli</taxon>
        <taxon>Lactobacillales</taxon>
        <taxon>Lactobacillaceae</taxon>
        <taxon>Lactobacillus</taxon>
    </lineage>
</organism>
<dbReference type="EMBL" id="QGLG01000001">
    <property type="protein sequence ID" value="PXY86135.1"/>
    <property type="molecule type" value="Genomic_DNA"/>
</dbReference>